<dbReference type="Proteomes" id="UP001230649">
    <property type="component" value="Unassembled WGS sequence"/>
</dbReference>
<evidence type="ECO:0000313" key="2">
    <source>
        <dbReference type="Proteomes" id="UP001230649"/>
    </source>
</evidence>
<evidence type="ECO:0000313" key="1">
    <source>
        <dbReference type="EMBL" id="KAJ9112200.1"/>
    </source>
</evidence>
<protein>
    <submittedName>
        <fullName evidence="1">Uncharacterized protein</fullName>
    </submittedName>
</protein>
<sequence>MWFFGCGNRRKSGMADISTSRYPVAPGGMAPSFYYPQQPYTYGMPHPPQYAAPPRAPRRDAIYSQAPGPPSTYYTASRKTSSYANTPAFARSGMTYTVTTQPTNAPAPSRRKVTFGRVDVREFRGGGRGGT</sequence>
<keyword evidence="2" id="KW-1185">Reference proteome</keyword>
<reference evidence="1" key="1">
    <citation type="submission" date="2023-04" db="EMBL/GenBank/DDBJ databases">
        <title>Draft Genome sequencing of Naganishia species isolated from polar environments using Oxford Nanopore Technology.</title>
        <authorList>
            <person name="Leo P."/>
            <person name="Venkateswaran K."/>
        </authorList>
    </citation>
    <scope>NUCLEOTIDE SEQUENCE</scope>
    <source>
        <strain evidence="1">MNA-CCFEE 5262</strain>
    </source>
</reference>
<dbReference type="EMBL" id="JASBWS010000016">
    <property type="protein sequence ID" value="KAJ9112200.1"/>
    <property type="molecule type" value="Genomic_DNA"/>
</dbReference>
<proteinExistence type="predicted"/>
<comment type="caution">
    <text evidence="1">The sequence shown here is derived from an EMBL/GenBank/DDBJ whole genome shotgun (WGS) entry which is preliminary data.</text>
</comment>
<gene>
    <name evidence="1" type="ORF">QFC20_002381</name>
</gene>
<name>A0ACC2WM21_9TREE</name>
<accession>A0ACC2WM21</accession>
<organism evidence="1 2">
    <name type="scientific">Naganishia adeliensis</name>
    <dbReference type="NCBI Taxonomy" id="92952"/>
    <lineage>
        <taxon>Eukaryota</taxon>
        <taxon>Fungi</taxon>
        <taxon>Dikarya</taxon>
        <taxon>Basidiomycota</taxon>
        <taxon>Agaricomycotina</taxon>
        <taxon>Tremellomycetes</taxon>
        <taxon>Filobasidiales</taxon>
        <taxon>Filobasidiaceae</taxon>
        <taxon>Naganishia</taxon>
    </lineage>
</organism>